<dbReference type="PANTHER" id="PTHR30006:SF3">
    <property type="entry name" value="THIAMINE-BINDING PERIPLASMIC PROTEIN"/>
    <property type="match status" value="1"/>
</dbReference>
<keyword evidence="4 6" id="KW-0732">Signal</keyword>
<dbReference type="GO" id="GO:0030288">
    <property type="term" value="C:outer membrane-bounded periplasmic space"/>
    <property type="evidence" value="ECO:0007669"/>
    <property type="project" value="TreeGrafter"/>
</dbReference>
<evidence type="ECO:0000313" key="8">
    <source>
        <dbReference type="Proteomes" id="UP000265750"/>
    </source>
</evidence>
<dbReference type="AlphaFoldDB" id="A0A3A1WRT3"/>
<evidence type="ECO:0000313" key="7">
    <source>
        <dbReference type="EMBL" id="RIY03784.1"/>
    </source>
</evidence>
<dbReference type="SUPFAM" id="SSF53850">
    <property type="entry name" value="Periplasmic binding protein-like II"/>
    <property type="match status" value="1"/>
</dbReference>
<sequence>MSKWLHTAVPAVAVLLVASFPATAETLTVVTAGGEYGDAMRQAMWEPAAKELGFEVRAESQSDSLAALRMQVASGSVTADVIHLGSNEGAQAAALGLLEPLDASVVKQDEIPEGARSEYCVPFSSYGTVLAWNTKTYGDKAPKTWADFWNVEAFPGRRALRANAQDQIEIALLSEGVAPADVYQVLSTPEGLERAIKRIEELKPNVAIWWTSGAQSTQILKDGEVDMVVTWNGRAANAAADGGAAAYTFNQNIVGTDCFGVPKGAPHAAEAMKLIAAMTTGPREAAMATLISYGPVNKTAFEGGAIPAETLAKLATAPGNVENALFARADWWAENGQEAQVAFDEMMSR</sequence>
<protein>
    <submittedName>
        <fullName evidence="7">ABC transporter substrate-binding protein</fullName>
    </submittedName>
</protein>
<dbReference type="Proteomes" id="UP000265750">
    <property type="component" value="Unassembled WGS sequence"/>
</dbReference>
<dbReference type="GO" id="GO:0015888">
    <property type="term" value="P:thiamine transport"/>
    <property type="evidence" value="ECO:0007669"/>
    <property type="project" value="TreeGrafter"/>
</dbReference>
<dbReference type="OrthoDB" id="9815444at2"/>
<gene>
    <name evidence="7" type="ORF">D3218_00305</name>
</gene>
<keyword evidence="8" id="KW-1185">Reference proteome</keyword>
<evidence type="ECO:0000256" key="1">
    <source>
        <dbReference type="ARBA" id="ARBA00004418"/>
    </source>
</evidence>
<reference evidence="8" key="1">
    <citation type="submission" date="2018-09" db="EMBL/GenBank/DDBJ databases">
        <authorList>
            <person name="Tuo L."/>
        </authorList>
    </citation>
    <scope>NUCLEOTIDE SEQUENCE [LARGE SCALE GENOMIC DNA]</scope>
    <source>
        <strain evidence="8">M2BS4Y-1</strain>
    </source>
</reference>
<dbReference type="PANTHER" id="PTHR30006">
    <property type="entry name" value="THIAMINE-BINDING PERIPLASMIC PROTEIN-RELATED"/>
    <property type="match status" value="1"/>
</dbReference>
<dbReference type="Pfam" id="PF13416">
    <property type="entry name" value="SBP_bac_8"/>
    <property type="match status" value="1"/>
</dbReference>
<keyword evidence="5" id="KW-0574">Periplasm</keyword>
<evidence type="ECO:0000256" key="5">
    <source>
        <dbReference type="ARBA" id="ARBA00022764"/>
    </source>
</evidence>
<accession>A0A3A1WRT3</accession>
<comment type="caution">
    <text evidence="7">The sequence shown here is derived from an EMBL/GenBank/DDBJ whole genome shotgun (WGS) entry which is preliminary data.</text>
</comment>
<feature type="chain" id="PRO_5017288079" evidence="6">
    <location>
        <begin position="25"/>
        <end position="349"/>
    </location>
</feature>
<dbReference type="GO" id="GO:0030976">
    <property type="term" value="F:thiamine pyrophosphate binding"/>
    <property type="evidence" value="ECO:0007669"/>
    <property type="project" value="TreeGrafter"/>
</dbReference>
<dbReference type="InterPro" id="IPR006059">
    <property type="entry name" value="SBP"/>
</dbReference>
<organism evidence="7 8">
    <name type="scientific">Aureimonas flava</name>
    <dbReference type="NCBI Taxonomy" id="2320271"/>
    <lineage>
        <taxon>Bacteria</taxon>
        <taxon>Pseudomonadati</taxon>
        <taxon>Pseudomonadota</taxon>
        <taxon>Alphaproteobacteria</taxon>
        <taxon>Hyphomicrobiales</taxon>
        <taxon>Aurantimonadaceae</taxon>
        <taxon>Aureimonas</taxon>
    </lineage>
</organism>
<dbReference type="Gene3D" id="3.40.190.10">
    <property type="entry name" value="Periplasmic binding protein-like II"/>
    <property type="match status" value="2"/>
</dbReference>
<evidence type="ECO:0000256" key="6">
    <source>
        <dbReference type="SAM" id="SignalP"/>
    </source>
</evidence>
<keyword evidence="3" id="KW-0813">Transport</keyword>
<dbReference type="GO" id="GO:0030975">
    <property type="term" value="F:thiamine binding"/>
    <property type="evidence" value="ECO:0007669"/>
    <property type="project" value="TreeGrafter"/>
</dbReference>
<evidence type="ECO:0000256" key="4">
    <source>
        <dbReference type="ARBA" id="ARBA00022729"/>
    </source>
</evidence>
<dbReference type="CDD" id="cd13589">
    <property type="entry name" value="PBP2_polyamine_RpCGA009"/>
    <property type="match status" value="1"/>
</dbReference>
<evidence type="ECO:0000256" key="2">
    <source>
        <dbReference type="ARBA" id="ARBA00008520"/>
    </source>
</evidence>
<comment type="subcellular location">
    <subcellularLocation>
        <location evidence="1">Periplasm</location>
    </subcellularLocation>
</comment>
<feature type="signal peptide" evidence="6">
    <location>
        <begin position="1"/>
        <end position="24"/>
    </location>
</feature>
<dbReference type="EMBL" id="QYRN01000001">
    <property type="protein sequence ID" value="RIY03784.1"/>
    <property type="molecule type" value="Genomic_DNA"/>
</dbReference>
<evidence type="ECO:0000256" key="3">
    <source>
        <dbReference type="ARBA" id="ARBA00022448"/>
    </source>
</evidence>
<name>A0A3A1WRT3_9HYPH</name>
<comment type="similarity">
    <text evidence="2">Belongs to the bacterial solute-binding protein 1 family.</text>
</comment>
<proteinExistence type="inferred from homology"/>